<keyword evidence="3" id="KW-1185">Reference proteome</keyword>
<dbReference type="EMBL" id="BAAAYL010000001">
    <property type="protein sequence ID" value="GAA3374038.1"/>
    <property type="molecule type" value="Genomic_DNA"/>
</dbReference>
<organism evidence="2 3">
    <name type="scientific">Streptomyces sannanensis</name>
    <dbReference type="NCBI Taxonomy" id="285536"/>
    <lineage>
        <taxon>Bacteria</taxon>
        <taxon>Bacillati</taxon>
        <taxon>Actinomycetota</taxon>
        <taxon>Actinomycetes</taxon>
        <taxon>Kitasatosporales</taxon>
        <taxon>Streptomycetaceae</taxon>
        <taxon>Streptomyces</taxon>
    </lineage>
</organism>
<comment type="caution">
    <text evidence="2">The sequence shown here is derived from an EMBL/GenBank/DDBJ whole genome shotgun (WGS) entry which is preliminary data.</text>
</comment>
<sequence length="93" mass="10297">MTDHLGGPESEEKLLARHRRYVASSARPAAEGRMFRPVTNTLEELAGHLLVPSPPGLGSTRTASVPGKPWLTRPAQWHPDLRERTGDLPQLRL</sequence>
<protein>
    <submittedName>
        <fullName evidence="2">Uncharacterized protein</fullName>
    </submittedName>
</protein>
<evidence type="ECO:0000313" key="2">
    <source>
        <dbReference type="EMBL" id="GAA3374038.1"/>
    </source>
</evidence>
<evidence type="ECO:0000313" key="3">
    <source>
        <dbReference type="Proteomes" id="UP001499990"/>
    </source>
</evidence>
<evidence type="ECO:0000256" key="1">
    <source>
        <dbReference type="SAM" id="MobiDB-lite"/>
    </source>
</evidence>
<gene>
    <name evidence="2" type="ORF">GCM10020367_36340</name>
</gene>
<proteinExistence type="predicted"/>
<dbReference type="Proteomes" id="UP001499990">
    <property type="component" value="Unassembled WGS sequence"/>
</dbReference>
<reference evidence="3" key="1">
    <citation type="journal article" date="2019" name="Int. J. Syst. Evol. Microbiol.">
        <title>The Global Catalogue of Microorganisms (GCM) 10K type strain sequencing project: providing services to taxonomists for standard genome sequencing and annotation.</title>
        <authorList>
            <consortium name="The Broad Institute Genomics Platform"/>
            <consortium name="The Broad Institute Genome Sequencing Center for Infectious Disease"/>
            <person name="Wu L."/>
            <person name="Ma J."/>
        </authorList>
    </citation>
    <scope>NUCLEOTIDE SEQUENCE [LARGE SCALE GENOMIC DNA]</scope>
    <source>
        <strain evidence="3">JCM 9651</strain>
    </source>
</reference>
<name>A0ABP6SEB0_9ACTN</name>
<feature type="region of interest" description="Disordered" evidence="1">
    <location>
        <begin position="53"/>
        <end position="93"/>
    </location>
</feature>
<accession>A0ABP6SEB0</accession>